<dbReference type="Pfam" id="PF01535">
    <property type="entry name" value="PPR"/>
    <property type="match status" value="1"/>
</dbReference>
<dbReference type="InterPro" id="IPR011990">
    <property type="entry name" value="TPR-like_helical_dom_sf"/>
</dbReference>
<feature type="region of interest" description="Disordered" evidence="7">
    <location>
        <begin position="114"/>
        <end position="204"/>
    </location>
</feature>
<protein>
    <submittedName>
        <fullName evidence="8">Pentatricopeptide repeat protein</fullName>
    </submittedName>
</protein>
<feature type="region of interest" description="Disordered" evidence="7">
    <location>
        <begin position="1"/>
        <end position="20"/>
    </location>
</feature>
<comment type="function">
    <text evidence="3">Regulates mitochondrial small subunit maturation by controlling 15S rRNA 5'-end processing. Localizes to the 5' precursor of the 15S rRNA in a position that is subsequently occupied by mS47 in the mature yeast mtSSU. Uses structure and sequence-specific RNA recognition, binding to a single-stranded region of the precursor and specifically recognizing bases -6 to -1. The exchange of Ccm1 for mS47 is coupled to the irreversible removal of precursor rRNA that is accompanied by conformational changes of the mitoribosomal proteins uS5m and mS26. These conformational changes signal completion of 5'-end rRNA processing through protection of the mature 5'-end of the 15S rRNA and stabilization of mS47. The removal of the 5' precursor together with the dissociation of Ccm1 may be catalyzed by the 5'-3' exoribonuclease Pet127. Involved in the specific removal of group I introns in mitochondrial encoded transcripts.</text>
</comment>
<feature type="region of interest" description="Disordered" evidence="7">
    <location>
        <begin position="45"/>
        <end position="76"/>
    </location>
</feature>
<evidence type="ECO:0000256" key="6">
    <source>
        <dbReference type="SAM" id="Coils"/>
    </source>
</evidence>
<comment type="similarity">
    <text evidence="1">Belongs to the CCM1 family.</text>
</comment>
<gene>
    <name evidence="8" type="ORF">PHISCL_00561</name>
</gene>
<evidence type="ECO:0000256" key="7">
    <source>
        <dbReference type="SAM" id="MobiDB-lite"/>
    </source>
</evidence>
<comment type="subunit">
    <text evidence="4">Binds to mitochondrial small subunit 15S rRNA.</text>
</comment>
<evidence type="ECO:0000256" key="5">
    <source>
        <dbReference type="PROSITE-ProRule" id="PRU00708"/>
    </source>
</evidence>
<evidence type="ECO:0000256" key="3">
    <source>
        <dbReference type="ARBA" id="ARBA00044493"/>
    </source>
</evidence>
<proteinExistence type="inferred from homology"/>
<keyword evidence="6" id="KW-0175">Coiled coil</keyword>
<name>A0A3A3A5W7_9EURO</name>
<dbReference type="NCBIfam" id="TIGR00756">
    <property type="entry name" value="PPR"/>
    <property type="match status" value="1"/>
</dbReference>
<accession>A0A3A3A5W7</accession>
<sequence>MLRSKPSPYNAPVRRLASRGARPTVASITDLFVSSLVMASFCADHSPRGQSSSANFINSSKSDTRRWRRGHITNSRPLPPRKRLDCFCSSTSCGGVRCLRTHTVISRAFPQTSEVDYDHGEDQVKYGPYGELPSANHQGEQESDPGNNADRSPQHPPHLPEHNLLEDIQNSHTEHDSTSNGAVSADTLPDDSPNHLMHSQTPHNEEEATNILIHEYQPSISDTKVNVRGVAGSHTHNKSFELDRGTQGPSGDSPDLSAVERLIAALSDQRKSNQYIFRLYREIPSPGVSHIPGRQRGILLRRFADPVNKRRPDARRYLALVEDMIQADLHLSRSLWTSAIHLAGRAAGRVRKEDLERAIGIWRHMEYRRQIESDDVTFAVLFDIAIHAGQFTVAERIIEEMTSRGISFSRFGHVSKIFYFGMLGDADGIRQTFADFVETGHVVDTVVLNCLIASYARIGDIKMVMQLYESMLEAHKTLQKRIAHANKENSAFLPALTSDMPSYRRRSRALGRELGALASFTGTSAEQRRAIKEALPMSPDTRTFHILLTHYAYRTGNLHRFMAILEDMEEIYPAPPRGMIYLILFEGFARHGGIRKQWSADALRYAWQTFLRAIYESKLRYKRRVQHQMQKIVWENPLTQAAPTTARVPIGLYTPLPSSNANASNTAARDKDEQANKTGSEDESDANDDSAEFSDLNVDELFSDPKHIREAEEEITELDRQIENGVFLGRRIIMVILRAFGSCCNPDEVLDTWLTIERLWYPAHRKAQDVQIVKSELEKQLAKAERRKTERDLKIRRHIDD</sequence>
<dbReference type="AlphaFoldDB" id="A0A3A3A5W7"/>
<feature type="region of interest" description="Disordered" evidence="7">
    <location>
        <begin position="236"/>
        <end position="255"/>
    </location>
</feature>
<feature type="repeat" description="PPR" evidence="5">
    <location>
        <begin position="444"/>
        <end position="478"/>
    </location>
</feature>
<feature type="compositionally biased region" description="Low complexity" evidence="7">
    <location>
        <begin position="51"/>
        <end position="61"/>
    </location>
</feature>
<feature type="coiled-coil region" evidence="6">
    <location>
        <begin position="767"/>
        <end position="794"/>
    </location>
</feature>
<comment type="caution">
    <text evidence="8">The sequence shown here is derived from an EMBL/GenBank/DDBJ whole genome shotgun (WGS) entry which is preliminary data.</text>
</comment>
<dbReference type="PANTHER" id="PTHR47447">
    <property type="entry name" value="OS03G0856100 PROTEIN"/>
    <property type="match status" value="1"/>
</dbReference>
<feature type="compositionally biased region" description="Acidic residues" evidence="7">
    <location>
        <begin position="681"/>
        <end position="691"/>
    </location>
</feature>
<reference evidence="9" key="1">
    <citation type="submission" date="2017-02" db="EMBL/GenBank/DDBJ databases">
        <authorList>
            <person name="Tafer H."/>
            <person name="Lopandic K."/>
        </authorList>
    </citation>
    <scope>NUCLEOTIDE SEQUENCE [LARGE SCALE GENOMIC DNA]</scope>
    <source>
        <strain evidence="9">CBS 366.77</strain>
    </source>
</reference>
<evidence type="ECO:0000256" key="1">
    <source>
        <dbReference type="ARBA" id="ARBA00006192"/>
    </source>
</evidence>
<dbReference type="EMBL" id="MVGC01000009">
    <property type="protein sequence ID" value="RJE27094.1"/>
    <property type="molecule type" value="Genomic_DNA"/>
</dbReference>
<dbReference type="Gene3D" id="1.25.40.10">
    <property type="entry name" value="Tetratricopeptide repeat domain"/>
    <property type="match status" value="1"/>
</dbReference>
<keyword evidence="9" id="KW-1185">Reference proteome</keyword>
<dbReference type="Proteomes" id="UP000266188">
    <property type="component" value="Unassembled WGS sequence"/>
</dbReference>
<dbReference type="PANTHER" id="PTHR47447:SF21">
    <property type="entry name" value="PENTACOTRIPEPTIDE-REPEAT REGION OF PRORP DOMAIN-CONTAINING PROTEIN"/>
    <property type="match status" value="1"/>
</dbReference>
<feature type="region of interest" description="Disordered" evidence="7">
    <location>
        <begin position="659"/>
        <end position="691"/>
    </location>
</feature>
<evidence type="ECO:0000256" key="2">
    <source>
        <dbReference type="ARBA" id="ARBA00022737"/>
    </source>
</evidence>
<evidence type="ECO:0000256" key="4">
    <source>
        <dbReference type="ARBA" id="ARBA00044511"/>
    </source>
</evidence>
<keyword evidence="2" id="KW-0677">Repeat</keyword>
<evidence type="ECO:0000313" key="8">
    <source>
        <dbReference type="EMBL" id="RJE27094.1"/>
    </source>
</evidence>
<organism evidence="8 9">
    <name type="scientific">Aspergillus sclerotialis</name>
    <dbReference type="NCBI Taxonomy" id="2070753"/>
    <lineage>
        <taxon>Eukaryota</taxon>
        <taxon>Fungi</taxon>
        <taxon>Dikarya</taxon>
        <taxon>Ascomycota</taxon>
        <taxon>Pezizomycotina</taxon>
        <taxon>Eurotiomycetes</taxon>
        <taxon>Eurotiomycetidae</taxon>
        <taxon>Eurotiales</taxon>
        <taxon>Aspergillaceae</taxon>
        <taxon>Aspergillus</taxon>
        <taxon>Aspergillus subgen. Polypaecilum</taxon>
    </lineage>
</organism>
<dbReference type="STRING" id="2070753.A0A3A3A5W7"/>
<evidence type="ECO:0000313" key="9">
    <source>
        <dbReference type="Proteomes" id="UP000266188"/>
    </source>
</evidence>
<dbReference type="InterPro" id="IPR002885">
    <property type="entry name" value="PPR_rpt"/>
</dbReference>
<dbReference type="PROSITE" id="PS51375">
    <property type="entry name" value="PPR"/>
    <property type="match status" value="1"/>
</dbReference>
<dbReference type="OrthoDB" id="1908178at2759"/>